<gene>
    <name evidence="2" type="ORF">AU468_06685</name>
</gene>
<dbReference type="OrthoDB" id="9916984at2"/>
<sequence>MVLRALLLAVLLPVAGGCAPDNALPEGADGEGAIPQVEVLQARMVVDRDYRVEMRVDRIATYRDRNLQVFEGISFREYGPDGALRLEGEADRGIFFFDSENIELTGTVWFHSFQEEARLESSHLSWDQADRLLAGPPDGRVSLLRDDGSAVEGTGFRLKGRENKIIFSRGVAGRFSAEESPR</sequence>
<dbReference type="EMBL" id="LPWH01000062">
    <property type="protein sequence ID" value="POR02271.1"/>
    <property type="molecule type" value="Genomic_DNA"/>
</dbReference>
<keyword evidence="1" id="KW-0732">Signal</keyword>
<dbReference type="AlphaFoldDB" id="A0A2S4JRY3"/>
<evidence type="ECO:0000313" key="2">
    <source>
        <dbReference type="EMBL" id="POR02271.1"/>
    </source>
</evidence>
<dbReference type="Proteomes" id="UP000237350">
    <property type="component" value="Unassembled WGS sequence"/>
</dbReference>
<dbReference type="PROSITE" id="PS51257">
    <property type="entry name" value="PROKAR_LIPOPROTEIN"/>
    <property type="match status" value="1"/>
</dbReference>
<dbReference type="RefSeq" id="WP_103680037.1">
    <property type="nucleotide sequence ID" value="NZ_LPWH01000062.1"/>
</dbReference>
<evidence type="ECO:0000256" key="1">
    <source>
        <dbReference type="SAM" id="SignalP"/>
    </source>
</evidence>
<proteinExistence type="predicted"/>
<feature type="chain" id="PRO_5015777582" description="LPS export ABC transporter periplasmic protein LptC" evidence="1">
    <location>
        <begin position="24"/>
        <end position="182"/>
    </location>
</feature>
<protein>
    <recommendedName>
        <fullName evidence="4">LPS export ABC transporter periplasmic protein LptC</fullName>
    </recommendedName>
</protein>
<comment type="caution">
    <text evidence="2">The sequence shown here is derived from an EMBL/GenBank/DDBJ whole genome shotgun (WGS) entry which is preliminary data.</text>
</comment>
<keyword evidence="3" id="KW-1185">Reference proteome</keyword>
<reference evidence="3" key="1">
    <citation type="submission" date="2015-12" db="EMBL/GenBank/DDBJ databases">
        <authorList>
            <person name="Lodha T.D."/>
            <person name="Chintalapati S."/>
            <person name="Chintalapati V.R."/>
            <person name="Sravanthi T."/>
        </authorList>
    </citation>
    <scope>NUCLEOTIDE SEQUENCE [LARGE SCALE GENOMIC DNA]</scope>
    <source>
        <strain evidence="3">JC133</strain>
    </source>
</reference>
<name>A0A2S4JRY3_9SPIO</name>
<evidence type="ECO:0000313" key="3">
    <source>
        <dbReference type="Proteomes" id="UP000237350"/>
    </source>
</evidence>
<organism evidence="2 3">
    <name type="scientific">Alkalispirochaeta sphaeroplastigenens</name>
    <dbReference type="NCBI Taxonomy" id="1187066"/>
    <lineage>
        <taxon>Bacteria</taxon>
        <taxon>Pseudomonadati</taxon>
        <taxon>Spirochaetota</taxon>
        <taxon>Spirochaetia</taxon>
        <taxon>Spirochaetales</taxon>
        <taxon>Spirochaetaceae</taxon>
        <taxon>Alkalispirochaeta</taxon>
    </lineage>
</organism>
<accession>A0A2S4JRY3</accession>
<feature type="signal peptide" evidence="1">
    <location>
        <begin position="1"/>
        <end position="23"/>
    </location>
</feature>
<evidence type="ECO:0008006" key="4">
    <source>
        <dbReference type="Google" id="ProtNLM"/>
    </source>
</evidence>